<dbReference type="InterPro" id="IPR015422">
    <property type="entry name" value="PyrdxlP-dep_Trfase_small"/>
</dbReference>
<keyword evidence="6 13" id="KW-0032">Aminotransferase</keyword>
<dbReference type="NCBIfam" id="TIGR00508">
    <property type="entry name" value="bioA"/>
    <property type="match status" value="1"/>
</dbReference>
<dbReference type="GO" id="GO:0005737">
    <property type="term" value="C:cytoplasm"/>
    <property type="evidence" value="ECO:0007669"/>
    <property type="project" value="UniProtKB-SubCell"/>
</dbReference>
<feature type="binding site" evidence="13">
    <location>
        <position position="299"/>
    </location>
    <ligand>
        <name>substrate</name>
    </ligand>
</feature>
<evidence type="ECO:0000256" key="8">
    <source>
        <dbReference type="ARBA" id="ARBA00022691"/>
    </source>
</evidence>
<dbReference type="InterPro" id="IPR015424">
    <property type="entry name" value="PyrdxlP-dep_Trfase"/>
</dbReference>
<dbReference type="InterPro" id="IPR015421">
    <property type="entry name" value="PyrdxlP-dep_Trfase_major"/>
</dbReference>
<name>A0A0N8R4R4_PSESX</name>
<reference evidence="14 15" key="1">
    <citation type="submission" date="2015-09" db="EMBL/GenBank/DDBJ databases">
        <title>Genome announcement of multiple Pseudomonas syringae strains.</title>
        <authorList>
            <person name="Thakur S."/>
            <person name="Wang P.W."/>
            <person name="Gong Y."/>
            <person name="Weir B.S."/>
            <person name="Guttman D.S."/>
        </authorList>
    </citation>
    <scope>NUCLEOTIDE SEQUENCE [LARGE SCALE GENOMIC DNA]</scope>
    <source>
        <strain evidence="14 15">ICMP9419</strain>
    </source>
</reference>
<comment type="pathway">
    <text evidence="3 13">Cofactor biosynthesis; biotin biosynthesis; 7,8-diaminononanoate from 8-amino-7-oxononanoate (SAM route): step 1/1.</text>
</comment>
<comment type="function">
    <text evidence="13">Catalyzes the transfer of the alpha-amino group from S-adenosyl-L-methionine (SAM) to 7-keto-8-aminopelargonic acid (KAPA) to form 7,8-diaminopelargonic acid (DAPA). It is the only aminotransferase known to utilize SAM as an amino donor.</text>
</comment>
<evidence type="ECO:0000256" key="13">
    <source>
        <dbReference type="HAMAP-Rule" id="MF_00834"/>
    </source>
</evidence>
<keyword evidence="7 13" id="KW-0808">Transferase</keyword>
<keyword evidence="10 13" id="KW-0663">Pyridoxal phosphate</keyword>
<feature type="modified residue" description="N6-(pyridoxal phosphate)lysine" evidence="13">
    <location>
        <position position="299"/>
    </location>
</feature>
<feature type="binding site" evidence="13">
    <location>
        <begin position="335"/>
        <end position="336"/>
    </location>
    <ligand>
        <name>pyridoxal 5'-phosphate</name>
        <dbReference type="ChEBI" id="CHEBI:597326"/>
    </ligand>
</feature>
<comment type="catalytic activity">
    <reaction evidence="11 13">
        <text>(8S)-8-amino-7-oxononanoate + S-adenosyl-L-methionine = S-adenosyl-4-methylsulfanyl-2-oxobutanoate + (7R,8S)-7,8-diammoniononanoate</text>
        <dbReference type="Rhea" id="RHEA:16861"/>
        <dbReference type="ChEBI" id="CHEBI:16490"/>
        <dbReference type="ChEBI" id="CHEBI:59789"/>
        <dbReference type="ChEBI" id="CHEBI:149468"/>
        <dbReference type="ChEBI" id="CHEBI:149469"/>
        <dbReference type="EC" id="2.6.1.62"/>
    </reaction>
</comment>
<evidence type="ECO:0000256" key="12">
    <source>
        <dbReference type="ARBA" id="ARBA00060970"/>
    </source>
</evidence>
<feature type="binding site" evidence="13">
    <location>
        <position position="429"/>
    </location>
    <ligand>
        <name>substrate</name>
    </ligand>
</feature>
<dbReference type="PATRIC" id="fig|264450.4.peg.2303"/>
<dbReference type="PANTHER" id="PTHR42684:SF17">
    <property type="entry name" value="ADENOSYLMETHIONINE-8-AMINO-7-OXONONANOATE AMINOTRANSFERASE"/>
    <property type="match status" value="1"/>
</dbReference>
<feature type="binding site" evidence="13">
    <location>
        <begin position="131"/>
        <end position="132"/>
    </location>
    <ligand>
        <name>pyridoxal 5'-phosphate</name>
        <dbReference type="ChEBI" id="CHEBI:597326"/>
    </ligand>
</feature>
<comment type="cofactor">
    <cofactor evidence="1 13">
        <name>pyridoxal 5'-phosphate</name>
        <dbReference type="ChEBI" id="CHEBI:597326"/>
    </cofactor>
</comment>
<feature type="binding site" evidence="13">
    <location>
        <position position="164"/>
    </location>
    <ligand>
        <name>substrate</name>
    </ligand>
</feature>
<dbReference type="AlphaFoldDB" id="A0A0N8R4R4"/>
<dbReference type="InterPro" id="IPR005814">
    <property type="entry name" value="Aminotrans_3"/>
</dbReference>
<evidence type="ECO:0000256" key="6">
    <source>
        <dbReference type="ARBA" id="ARBA00022576"/>
    </source>
</evidence>
<dbReference type="InterPro" id="IPR049704">
    <property type="entry name" value="Aminotrans_3_PPA_site"/>
</dbReference>
<dbReference type="GO" id="GO:0030170">
    <property type="term" value="F:pyridoxal phosphate binding"/>
    <property type="evidence" value="ECO:0007669"/>
    <property type="project" value="UniProtKB-UniRule"/>
</dbReference>
<dbReference type="SUPFAM" id="SSF53383">
    <property type="entry name" value="PLP-dependent transferases"/>
    <property type="match status" value="1"/>
</dbReference>
<evidence type="ECO:0000256" key="7">
    <source>
        <dbReference type="ARBA" id="ARBA00022679"/>
    </source>
</evidence>
<dbReference type="Pfam" id="PF00202">
    <property type="entry name" value="Aminotran_3"/>
    <property type="match status" value="1"/>
</dbReference>
<keyword evidence="9 13" id="KW-0093">Biotin biosynthesis</keyword>
<dbReference type="NCBIfam" id="NF005443">
    <property type="entry name" value="PRK07030.1"/>
    <property type="match status" value="1"/>
</dbReference>
<dbReference type="UniPathway" id="UPA00078">
    <property type="reaction ID" value="UER00160"/>
</dbReference>
<dbReference type="EC" id="2.6.1.62" evidence="13"/>
<accession>A0A0N8R4R4</accession>
<dbReference type="Gene3D" id="3.90.1150.10">
    <property type="entry name" value="Aspartate Aminotransferase, domain 1"/>
    <property type="match status" value="1"/>
</dbReference>
<keyword evidence="8 13" id="KW-0949">S-adenosyl-L-methionine</keyword>
<dbReference type="PROSITE" id="PS00600">
    <property type="entry name" value="AA_TRANSFER_CLASS_3"/>
    <property type="match status" value="1"/>
</dbReference>
<organism evidence="14 15">
    <name type="scientific">Pseudomonas syringae pv. castaneae</name>
    <dbReference type="NCBI Taxonomy" id="264450"/>
    <lineage>
        <taxon>Bacteria</taxon>
        <taxon>Pseudomonadati</taxon>
        <taxon>Pseudomonadota</taxon>
        <taxon>Gammaproteobacteria</taxon>
        <taxon>Pseudomonadales</taxon>
        <taxon>Pseudomonadaceae</taxon>
        <taxon>Pseudomonas</taxon>
        <taxon>Pseudomonas syringae</taxon>
    </lineage>
</organism>
<proteinExistence type="inferred from homology"/>
<dbReference type="NCBIfam" id="NF004624">
    <property type="entry name" value="PRK05964.1"/>
    <property type="match status" value="1"/>
</dbReference>
<sequence>MVRPRIRRVATRRLKMGLNDQWMQRDLKVLWHPCTQMKDHENLPLIPIKRGEGVWLEDFEGKRYLDAVSSWWVNVFGHANPRINQRIKDQVDQLEHVILAGFSHQPVIELSERLVKLTPEGLNRCFYADNGSSCIEVALKMSFHYWLNRGQPDKKRFVTLTNSYHGETMAAMSVGDVPLFTETYKALLLDTIKVPSPDCYHRPEGMSWEEHSRNMFAAMEQTLAEHHASVAAVIVEPLIQGAGGMRMYHPVYLKLLRDACDRYGVHLIHDEIAVGFGRTGTMFACEQAGIRPDFLCLSKALTGGYLPLAACLTTDDVYDAFYDDYPTLRAFLHSHSYTGNPLACAAALATLDIFEQDNVIENNKALAQRMATATAHLVDHPHVAEVRQTGMAIAIEMVQDKATKTAYPWQERRGMKVFQHALERGALLRPLGSVVYFLPPYVITPEQIDFLAEVATEGIDIATRSSVSVAVRENFHPDFRDPG</sequence>
<feature type="binding site" evidence="13">
    <location>
        <position position="71"/>
    </location>
    <ligand>
        <name>substrate</name>
    </ligand>
</feature>
<keyword evidence="5 13" id="KW-0963">Cytoplasm</keyword>
<feature type="binding site" evidence="13">
    <location>
        <position position="270"/>
    </location>
    <ligand>
        <name>pyridoxal 5'-phosphate</name>
        <dbReference type="ChEBI" id="CHEBI:597326"/>
    </ligand>
</feature>
<evidence type="ECO:0000256" key="2">
    <source>
        <dbReference type="ARBA" id="ARBA00004496"/>
    </source>
</evidence>
<evidence type="ECO:0000256" key="10">
    <source>
        <dbReference type="ARBA" id="ARBA00022898"/>
    </source>
</evidence>
<comment type="subcellular location">
    <subcellularLocation>
        <location evidence="2 13">Cytoplasm</location>
    </subcellularLocation>
</comment>
<dbReference type="Proteomes" id="UP000050381">
    <property type="component" value="Unassembled WGS sequence"/>
</dbReference>
<dbReference type="Gene3D" id="3.40.640.10">
    <property type="entry name" value="Type I PLP-dependent aspartate aminotransferase-like (Major domain)"/>
    <property type="match status" value="1"/>
</dbReference>
<dbReference type="GO" id="GO:0004015">
    <property type="term" value="F:adenosylmethionine-8-amino-7-oxononanoate transaminase activity"/>
    <property type="evidence" value="ECO:0007669"/>
    <property type="project" value="UniProtKB-UniRule"/>
</dbReference>
<dbReference type="GO" id="GO:0009102">
    <property type="term" value="P:biotin biosynthetic process"/>
    <property type="evidence" value="ECO:0007669"/>
    <property type="project" value="UniProtKB-UniRule"/>
</dbReference>
<comment type="similarity">
    <text evidence="12 13">Belongs to the class-III pyridoxal-phosphate-dependent aminotransferase family. BioA subfamily.</text>
</comment>
<evidence type="ECO:0000256" key="11">
    <source>
        <dbReference type="ARBA" id="ARBA00048449"/>
    </source>
</evidence>
<dbReference type="EMBL" id="LJQD01000374">
    <property type="protein sequence ID" value="KPW93118.1"/>
    <property type="molecule type" value="Genomic_DNA"/>
</dbReference>
<evidence type="ECO:0000256" key="3">
    <source>
        <dbReference type="ARBA" id="ARBA00005063"/>
    </source>
</evidence>
<dbReference type="PANTHER" id="PTHR42684">
    <property type="entry name" value="ADENOSYLMETHIONINE-8-AMINO-7-OXONONANOATE AMINOTRANSFERASE"/>
    <property type="match status" value="1"/>
</dbReference>
<dbReference type="CDD" id="cd00610">
    <property type="entry name" value="OAT_like"/>
    <property type="match status" value="1"/>
</dbReference>
<dbReference type="FunFam" id="3.40.640.10:FF:000078">
    <property type="entry name" value="Adenosylmethionine-8-amino-7-oxononanoate aminotransferase"/>
    <property type="match status" value="1"/>
</dbReference>
<evidence type="ECO:0000313" key="15">
    <source>
        <dbReference type="Proteomes" id="UP000050381"/>
    </source>
</evidence>
<comment type="caution">
    <text evidence="14">The sequence shown here is derived from an EMBL/GenBank/DDBJ whole genome shotgun (WGS) entry which is preliminary data.</text>
</comment>
<gene>
    <name evidence="13" type="primary">bioA</name>
    <name evidence="14" type="ORF">ALO79_05919</name>
</gene>
<feature type="binding site" evidence="13">
    <location>
        <position position="334"/>
    </location>
    <ligand>
        <name>substrate</name>
    </ligand>
</feature>
<comment type="subunit">
    <text evidence="4 13">Homodimer.</text>
</comment>
<dbReference type="HAMAP" id="MF_00834">
    <property type="entry name" value="BioA"/>
    <property type="match status" value="1"/>
</dbReference>
<evidence type="ECO:0000256" key="9">
    <source>
        <dbReference type="ARBA" id="ARBA00022756"/>
    </source>
</evidence>
<evidence type="ECO:0000256" key="4">
    <source>
        <dbReference type="ARBA" id="ARBA00011738"/>
    </source>
</evidence>
<dbReference type="InterPro" id="IPR005815">
    <property type="entry name" value="BioA"/>
</dbReference>
<feature type="site" description="Participates in the substrate recognition with KAPA and in a stacking interaction with the adenine ring of SAM" evidence="13">
    <location>
        <position position="34"/>
    </location>
</feature>
<evidence type="ECO:0000256" key="1">
    <source>
        <dbReference type="ARBA" id="ARBA00001933"/>
    </source>
</evidence>
<protein>
    <recommendedName>
        <fullName evidence="13">Adenosylmethionine-8-amino-7-oxononanoate aminotransferase</fullName>
        <ecNumber evidence="13">2.6.1.62</ecNumber>
    </recommendedName>
    <alternativeName>
        <fullName evidence="13">7,8-diamino-pelargonic acid aminotransferase</fullName>
        <shortName evidence="13">DAPA AT</shortName>
        <shortName evidence="13">DAPA aminotransferase</shortName>
    </alternativeName>
    <alternativeName>
        <fullName evidence="13">7,8-diaminononanoate synthase</fullName>
        <shortName evidence="13">DANS</shortName>
    </alternativeName>
    <alternativeName>
        <fullName evidence="13">Diaminopelargonic acid synthase</fullName>
    </alternativeName>
</protein>
<evidence type="ECO:0000313" key="14">
    <source>
        <dbReference type="EMBL" id="KPW93118.1"/>
    </source>
</evidence>
<evidence type="ECO:0000256" key="5">
    <source>
        <dbReference type="ARBA" id="ARBA00022490"/>
    </source>
</evidence>